<dbReference type="Pfam" id="PF21082">
    <property type="entry name" value="MS_channel_3rd"/>
    <property type="match status" value="1"/>
</dbReference>
<dbReference type="EMBL" id="VSSQ01144272">
    <property type="protein sequence ID" value="MPN63994.1"/>
    <property type="molecule type" value="Genomic_DNA"/>
</dbReference>
<dbReference type="Gene3D" id="3.30.70.100">
    <property type="match status" value="1"/>
</dbReference>
<dbReference type="GO" id="GO:0016020">
    <property type="term" value="C:membrane"/>
    <property type="evidence" value="ECO:0007669"/>
    <property type="project" value="InterPro"/>
</dbReference>
<dbReference type="SUPFAM" id="SSF82689">
    <property type="entry name" value="Mechanosensitive channel protein MscS (YggB), C-terminal domain"/>
    <property type="match status" value="1"/>
</dbReference>
<dbReference type="InterPro" id="IPR049278">
    <property type="entry name" value="MS_channel_C"/>
</dbReference>
<accession>A0A645JWF6</accession>
<gene>
    <name evidence="2" type="ORF">SDC9_211763</name>
</gene>
<dbReference type="AlphaFoldDB" id="A0A645JWF6"/>
<comment type="caution">
    <text evidence="2">The sequence shown here is derived from an EMBL/GenBank/DDBJ whole genome shotgun (WGS) entry which is preliminary data.</text>
</comment>
<feature type="domain" description="Mechanosensitive ion channel MscS C-terminal" evidence="1">
    <location>
        <begin position="4"/>
        <end position="66"/>
    </location>
</feature>
<reference evidence="2" key="1">
    <citation type="submission" date="2019-08" db="EMBL/GenBank/DDBJ databases">
        <authorList>
            <person name="Kucharzyk K."/>
            <person name="Murdoch R.W."/>
            <person name="Higgins S."/>
            <person name="Loffler F."/>
        </authorList>
    </citation>
    <scope>NUCLEOTIDE SEQUENCE</scope>
</reference>
<evidence type="ECO:0000259" key="1">
    <source>
        <dbReference type="Pfam" id="PF21082"/>
    </source>
</evidence>
<protein>
    <recommendedName>
        <fullName evidence="1">Mechanosensitive ion channel MscS C-terminal domain-containing protein</fullName>
    </recommendedName>
</protein>
<proteinExistence type="predicted"/>
<organism evidence="2">
    <name type="scientific">bioreactor metagenome</name>
    <dbReference type="NCBI Taxonomy" id="1076179"/>
    <lineage>
        <taxon>unclassified sequences</taxon>
        <taxon>metagenomes</taxon>
        <taxon>ecological metagenomes</taxon>
    </lineage>
</organism>
<sequence length="100" mass="11455">MRELLDRHPAFDAQKHPPLINFTEFRDWSLNIAVVVWFDTIDFAQAQQWKTQINLEILRRFNNAGLTFAYPTATHFLTTAGAAPVEIKGRVALKSKDSEP</sequence>
<name>A0A645JWF6_9ZZZZ</name>
<evidence type="ECO:0000313" key="2">
    <source>
        <dbReference type="EMBL" id="MPN63994.1"/>
    </source>
</evidence>
<dbReference type="InterPro" id="IPR011066">
    <property type="entry name" value="MscS_channel_C_sf"/>
</dbReference>